<dbReference type="PANTHER" id="PTHR18934:SF136">
    <property type="entry name" value="ATP-DEPENDENT RNA HELICASE DHX35-RELATED"/>
    <property type="match status" value="1"/>
</dbReference>
<evidence type="ECO:0000256" key="2">
    <source>
        <dbReference type="ARBA" id="ARBA00022741"/>
    </source>
</evidence>
<dbReference type="InterPro" id="IPR011545">
    <property type="entry name" value="DEAD/DEAH_box_helicase_dom"/>
</dbReference>
<keyword evidence="2" id="KW-0547">Nucleotide-binding</keyword>
<feature type="compositionally biased region" description="Pro residues" evidence="5">
    <location>
        <begin position="782"/>
        <end position="799"/>
    </location>
</feature>
<feature type="compositionally biased region" description="Acidic residues" evidence="5">
    <location>
        <begin position="830"/>
        <end position="839"/>
    </location>
</feature>
<dbReference type="Gene3D" id="3.40.50.300">
    <property type="entry name" value="P-loop containing nucleotide triphosphate hydrolases"/>
    <property type="match status" value="2"/>
</dbReference>
<gene>
    <name evidence="8" type="ORF">PAPYR_675</name>
</gene>
<evidence type="ECO:0000256" key="3">
    <source>
        <dbReference type="ARBA" id="ARBA00022801"/>
    </source>
</evidence>
<dbReference type="InterPro" id="IPR014001">
    <property type="entry name" value="Helicase_ATP-bd"/>
</dbReference>
<proteinExistence type="predicted"/>
<evidence type="ECO:0000256" key="4">
    <source>
        <dbReference type="ARBA" id="ARBA00022840"/>
    </source>
</evidence>
<dbReference type="PANTHER" id="PTHR18934">
    <property type="entry name" value="ATP-DEPENDENT RNA HELICASE"/>
    <property type="match status" value="1"/>
</dbReference>
<dbReference type="GO" id="GO:0004386">
    <property type="term" value="F:helicase activity"/>
    <property type="evidence" value="ECO:0007669"/>
    <property type="project" value="UniProtKB-KW"/>
</dbReference>
<dbReference type="InterPro" id="IPR048333">
    <property type="entry name" value="HA2_WH"/>
</dbReference>
<comment type="caution">
    <text evidence="8">The sequence shown here is derived from an EMBL/GenBank/DDBJ whole genome shotgun (WGS) entry which is preliminary data.</text>
</comment>
<keyword evidence="3" id="KW-0378">Hydrolase</keyword>
<dbReference type="InterPro" id="IPR011709">
    <property type="entry name" value="DEAD-box_helicase_OB_fold"/>
</dbReference>
<feature type="domain" description="Helicase ATP-binding" evidence="6">
    <location>
        <begin position="63"/>
        <end position="227"/>
    </location>
</feature>
<feature type="region of interest" description="Disordered" evidence="5">
    <location>
        <begin position="278"/>
        <end position="302"/>
    </location>
</feature>
<dbReference type="EC" id="3.6.4.13" evidence="1"/>
<feature type="region of interest" description="Disordered" evidence="5">
    <location>
        <begin position="778"/>
        <end position="865"/>
    </location>
</feature>
<accession>A0ABQ8UU70</accession>
<feature type="compositionally biased region" description="Low complexity" evidence="5">
    <location>
        <begin position="800"/>
        <end position="810"/>
    </location>
</feature>
<dbReference type="CDD" id="cd18791">
    <property type="entry name" value="SF2_C_RHA"/>
    <property type="match status" value="1"/>
</dbReference>
<keyword evidence="4" id="KW-0067">ATP-binding</keyword>
<evidence type="ECO:0000256" key="1">
    <source>
        <dbReference type="ARBA" id="ARBA00012552"/>
    </source>
</evidence>
<evidence type="ECO:0000259" key="7">
    <source>
        <dbReference type="PROSITE" id="PS51194"/>
    </source>
</evidence>
<dbReference type="Gene3D" id="1.20.120.1080">
    <property type="match status" value="1"/>
</dbReference>
<dbReference type="PROSITE" id="PS51192">
    <property type="entry name" value="HELICASE_ATP_BIND_1"/>
    <property type="match status" value="1"/>
</dbReference>
<dbReference type="Gene3D" id="1.10.10.2130">
    <property type="entry name" value="DEAH helicase family, winged-helix domain"/>
    <property type="match status" value="1"/>
</dbReference>
<dbReference type="Proteomes" id="UP001141327">
    <property type="component" value="Unassembled WGS sequence"/>
</dbReference>
<dbReference type="InterPro" id="IPR001650">
    <property type="entry name" value="Helicase_C-like"/>
</dbReference>
<keyword evidence="9" id="KW-1185">Reference proteome</keyword>
<dbReference type="Pfam" id="PF00271">
    <property type="entry name" value="Helicase_C"/>
    <property type="match status" value="1"/>
</dbReference>
<dbReference type="SMART" id="SM00487">
    <property type="entry name" value="DEXDc"/>
    <property type="match status" value="1"/>
</dbReference>
<dbReference type="Pfam" id="PF07717">
    <property type="entry name" value="OB_NTP_bind"/>
    <property type="match status" value="1"/>
</dbReference>
<dbReference type="InterPro" id="IPR027417">
    <property type="entry name" value="P-loop_NTPase"/>
</dbReference>
<feature type="compositionally biased region" description="Polar residues" evidence="5">
    <location>
        <begin position="281"/>
        <end position="293"/>
    </location>
</feature>
<evidence type="ECO:0000313" key="8">
    <source>
        <dbReference type="EMBL" id="KAJ4462669.1"/>
    </source>
</evidence>
<protein>
    <recommendedName>
        <fullName evidence="1">RNA helicase</fullName>
        <ecNumber evidence="1">3.6.4.13</ecNumber>
    </recommendedName>
</protein>
<dbReference type="InterPro" id="IPR007502">
    <property type="entry name" value="Helicase-assoc_dom"/>
</dbReference>
<feature type="domain" description="Helicase C-terminal" evidence="7">
    <location>
        <begin position="265"/>
        <end position="464"/>
    </location>
</feature>
<dbReference type="PROSITE" id="PS00690">
    <property type="entry name" value="DEAH_ATP_HELICASE"/>
    <property type="match status" value="1"/>
</dbReference>
<dbReference type="Pfam" id="PF21010">
    <property type="entry name" value="HA2_C"/>
    <property type="match status" value="1"/>
</dbReference>
<name>A0ABQ8UU70_9EUKA</name>
<dbReference type="Pfam" id="PF00270">
    <property type="entry name" value="DEAD"/>
    <property type="match status" value="1"/>
</dbReference>
<dbReference type="SMART" id="SM00847">
    <property type="entry name" value="HA2"/>
    <property type="match status" value="1"/>
</dbReference>
<dbReference type="PROSITE" id="PS51194">
    <property type="entry name" value="HELICASE_CTER"/>
    <property type="match status" value="1"/>
</dbReference>
<dbReference type="InterPro" id="IPR002464">
    <property type="entry name" value="DNA/RNA_helicase_DEAH_CS"/>
</dbReference>
<dbReference type="SMART" id="SM00490">
    <property type="entry name" value="HELICc"/>
    <property type="match status" value="1"/>
</dbReference>
<evidence type="ECO:0000256" key="5">
    <source>
        <dbReference type="SAM" id="MobiDB-lite"/>
    </source>
</evidence>
<dbReference type="EMBL" id="JAPMOS010000002">
    <property type="protein sequence ID" value="KAJ4462669.1"/>
    <property type="molecule type" value="Genomic_DNA"/>
</dbReference>
<dbReference type="SUPFAM" id="SSF52540">
    <property type="entry name" value="P-loop containing nucleoside triphosphate hydrolases"/>
    <property type="match status" value="1"/>
</dbReference>
<evidence type="ECO:0000259" key="6">
    <source>
        <dbReference type="PROSITE" id="PS51192"/>
    </source>
</evidence>
<organism evidence="8 9">
    <name type="scientific">Paratrimastix pyriformis</name>
    <dbReference type="NCBI Taxonomy" id="342808"/>
    <lineage>
        <taxon>Eukaryota</taxon>
        <taxon>Metamonada</taxon>
        <taxon>Preaxostyla</taxon>
        <taxon>Paratrimastigidae</taxon>
        <taxon>Paratrimastix</taxon>
    </lineage>
</organism>
<evidence type="ECO:0000313" key="9">
    <source>
        <dbReference type="Proteomes" id="UP001141327"/>
    </source>
</evidence>
<dbReference type="Pfam" id="PF04408">
    <property type="entry name" value="WHD_HA2"/>
    <property type="match status" value="1"/>
</dbReference>
<dbReference type="InterPro" id="IPR042035">
    <property type="entry name" value="DEAH_win-hel_dom"/>
</dbReference>
<keyword evidence="8" id="KW-0347">Helicase</keyword>
<sequence>MQKPRQAFLGPAGLTQAGSLGSSVDRMTEKDQSQMVVYNPDSRLPSSVQRTLLPIFHQRRAILWCVEHYQATIIVGQTGSGKTTQIPQYLLEGGWVAPGRAVVCTQPRRIAAVTIAQHVAEERGCPIGGEVGYAVRFDVKSSPQTTIRYMTDGLLLREFLDDPLLTRYGVVMVDEAHERSVSTDVLLGLLKKVMRIRTDLKVIVSSATLDAGAFRDFFNLNPNPDVHHLETPAADYLQASLDTVLKIHASEPPGDILCFLTGQEEVDSLVTLLTEQEESKVSVSHPSNASSPEPSTPLLRSRHEPSSIFPICLAASLERIKAIIITSIIRPITRGLVARPLYAGLPPDQQMVAFEPAPPRTRKCVVATNIAEASVTVLGIAYVVDCGFAKIRVFDPALGTDALVVQPISQASATQRAGRAGRTRAGKCYRLYTEAAYRALKPQTIPEIQRANLAPVCLQLKSLGIDYLLHFDFPAPPSAEAMMRALELLFALGALTEHGRLTRPLGQRMAELPLDPLMSKMTSLFERVRFLLFFSFSNPVSQRMAPPLLPSCTAQLLESPGFGCSEEILSVAAMLSVQSVFQAKDPRRASAARRAYSVAEGDHVSLLNVYRAASKHIHEAKWLALRSISPKVMHRVEEIRNQLKRILQRFDLPIVSCGADVTPVQRCICAGFFANAATRQPDGTYRTIRDGVRVDIHPNSAVFSYPPACMVFHEVTLTTKRFASEVCAIDPNWLPELAPHFYAKRVPSQVAHQTHAQAPSTAAPTRGETGLADAFHTMFSRVPPPPSHPPPPPAKPVAKPPSSRTTKTAPAAPPPPILRGRPVVHVAPWEEQEEEEGEAEGGPGRVLQVPRGQPRLTFHSKKDEG</sequence>
<reference evidence="8" key="1">
    <citation type="journal article" date="2022" name="bioRxiv">
        <title>Genomics of Preaxostyla Flagellates Illuminates Evolutionary Transitions and the Path Towards Mitochondrial Loss.</title>
        <authorList>
            <person name="Novak L.V.F."/>
            <person name="Treitli S.C."/>
            <person name="Pyrih J."/>
            <person name="Halakuc P."/>
            <person name="Pipaliya S.V."/>
            <person name="Vacek V."/>
            <person name="Brzon O."/>
            <person name="Soukal P."/>
            <person name="Eme L."/>
            <person name="Dacks J.B."/>
            <person name="Karnkowska A."/>
            <person name="Elias M."/>
            <person name="Hampl V."/>
        </authorList>
    </citation>
    <scope>NUCLEOTIDE SEQUENCE</scope>
    <source>
        <strain evidence="8">RCP-MX</strain>
    </source>
</reference>